<dbReference type="InterPro" id="IPR036890">
    <property type="entry name" value="HATPase_C_sf"/>
</dbReference>
<keyword evidence="3" id="KW-0418">Kinase</keyword>
<dbReference type="Proteomes" id="UP001432180">
    <property type="component" value="Chromosome"/>
</dbReference>
<sequence length="187" mass="19506">MRWPNPDNPPTAHTALLADSRPPQARPPQSRPPTGLLALRSFVTEPPKAVAPFTPTWLVVDAEADVAAACRAARTAAERLDFSRAAAYEIATATSELASNLLLHAGGGRLRLATALAPSTTGARLGLEVCALDQGPGITDLAAALREGHSTAGGLGCGLSGARRLMDGFRIASRPGRGTCVRVIKWR</sequence>
<evidence type="ECO:0000313" key="3">
    <source>
        <dbReference type="EMBL" id="WPL15917.1"/>
    </source>
</evidence>
<keyword evidence="4" id="KW-1185">Reference proteome</keyword>
<dbReference type="Pfam" id="PF13581">
    <property type="entry name" value="HATPase_c_2"/>
    <property type="match status" value="1"/>
</dbReference>
<evidence type="ECO:0000313" key="4">
    <source>
        <dbReference type="Proteomes" id="UP001432180"/>
    </source>
</evidence>
<proteinExistence type="predicted"/>
<dbReference type="SUPFAM" id="SSF55874">
    <property type="entry name" value="ATPase domain of HSP90 chaperone/DNA topoisomerase II/histidine kinase"/>
    <property type="match status" value="1"/>
</dbReference>
<gene>
    <name evidence="3" type="primary">rsbT_1</name>
    <name evidence="3" type="ORF">Thiowin_00847</name>
</gene>
<dbReference type="GO" id="GO:0004674">
    <property type="term" value="F:protein serine/threonine kinase activity"/>
    <property type="evidence" value="ECO:0007669"/>
    <property type="project" value="UniProtKB-EC"/>
</dbReference>
<feature type="region of interest" description="Disordered" evidence="1">
    <location>
        <begin position="1"/>
        <end position="34"/>
    </location>
</feature>
<name>A0ABZ0S4C8_9GAMM</name>
<dbReference type="CDD" id="cd16934">
    <property type="entry name" value="HATPase_RsbT-like"/>
    <property type="match status" value="1"/>
</dbReference>
<keyword evidence="3" id="KW-0808">Transferase</keyword>
<dbReference type="InterPro" id="IPR003594">
    <property type="entry name" value="HATPase_dom"/>
</dbReference>
<dbReference type="EMBL" id="CP121472">
    <property type="protein sequence ID" value="WPL15917.1"/>
    <property type="molecule type" value="Genomic_DNA"/>
</dbReference>
<evidence type="ECO:0000259" key="2">
    <source>
        <dbReference type="Pfam" id="PF13581"/>
    </source>
</evidence>
<reference evidence="3 4" key="1">
    <citation type="journal article" date="2023" name="Microorganisms">
        <title>Thiorhodovibrio frisius and Trv. litoralis spp. nov., Two Novel Members from a Clade of Fastidious Purple Sulfur Bacteria That Exhibit Unique Red-Shifted Light-Harvesting Capabilities.</title>
        <authorList>
            <person name="Methner A."/>
            <person name="Kuzyk S.B."/>
            <person name="Petersen J."/>
            <person name="Bauer S."/>
            <person name="Brinkmann H."/>
            <person name="Sichau K."/>
            <person name="Wanner G."/>
            <person name="Wolf J."/>
            <person name="Neumann-Schaal M."/>
            <person name="Henke P."/>
            <person name="Tank M."/>
            <person name="Sproer C."/>
            <person name="Bunk B."/>
            <person name="Overmann J."/>
        </authorList>
    </citation>
    <scope>NUCLEOTIDE SEQUENCE [LARGE SCALE GENOMIC DNA]</scope>
    <source>
        <strain evidence="3 4">DSM 6702</strain>
    </source>
</reference>
<feature type="domain" description="Histidine kinase/HSP90-like ATPase" evidence="2">
    <location>
        <begin position="63"/>
        <end position="185"/>
    </location>
</feature>
<organism evidence="3 4">
    <name type="scientific">Thiorhodovibrio winogradskyi</name>
    <dbReference type="NCBI Taxonomy" id="77007"/>
    <lineage>
        <taxon>Bacteria</taxon>
        <taxon>Pseudomonadati</taxon>
        <taxon>Pseudomonadota</taxon>
        <taxon>Gammaproteobacteria</taxon>
        <taxon>Chromatiales</taxon>
        <taxon>Chromatiaceae</taxon>
        <taxon>Thiorhodovibrio</taxon>
    </lineage>
</organism>
<protein>
    <submittedName>
        <fullName evidence="3">Serine/threonine-protein kinase RsbT</fullName>
        <ecNumber evidence="3">2.7.11.1</ecNumber>
    </submittedName>
</protein>
<accession>A0ABZ0S4C8</accession>
<evidence type="ECO:0000256" key="1">
    <source>
        <dbReference type="SAM" id="MobiDB-lite"/>
    </source>
</evidence>
<dbReference type="Gene3D" id="3.30.565.10">
    <property type="entry name" value="Histidine kinase-like ATPase, C-terminal domain"/>
    <property type="match status" value="1"/>
</dbReference>
<dbReference type="EC" id="2.7.11.1" evidence="3"/>